<name>A0AAD1X133_EUPCR</name>
<accession>A0AAD1X133</accession>
<keyword evidence="2" id="KW-1185">Reference proteome</keyword>
<evidence type="ECO:0000313" key="2">
    <source>
        <dbReference type="Proteomes" id="UP001295684"/>
    </source>
</evidence>
<organism evidence="1 2">
    <name type="scientific">Euplotes crassus</name>
    <dbReference type="NCBI Taxonomy" id="5936"/>
    <lineage>
        <taxon>Eukaryota</taxon>
        <taxon>Sar</taxon>
        <taxon>Alveolata</taxon>
        <taxon>Ciliophora</taxon>
        <taxon>Intramacronucleata</taxon>
        <taxon>Spirotrichea</taxon>
        <taxon>Hypotrichia</taxon>
        <taxon>Euplotida</taxon>
        <taxon>Euplotidae</taxon>
        <taxon>Moneuplotes</taxon>
    </lineage>
</organism>
<dbReference type="EMBL" id="CAMPGE010000471">
    <property type="protein sequence ID" value="CAI2359218.1"/>
    <property type="molecule type" value="Genomic_DNA"/>
</dbReference>
<reference evidence="1" key="1">
    <citation type="submission" date="2023-07" db="EMBL/GenBank/DDBJ databases">
        <authorList>
            <consortium name="AG Swart"/>
            <person name="Singh M."/>
            <person name="Singh A."/>
            <person name="Seah K."/>
            <person name="Emmerich C."/>
        </authorList>
    </citation>
    <scope>NUCLEOTIDE SEQUENCE</scope>
    <source>
        <strain evidence="1">DP1</strain>
    </source>
</reference>
<proteinExistence type="predicted"/>
<sequence length="634" mass="73238">MESETQNSAEELKERVTSQSNLEANWNVERNREVLEADLSLEFSDGDFEESKDPLGLNKYLMSKYEIYKLKFFIKSTDEASKLISFIKSVEDPSKLQFEELKWDINSVDFEVYNQLLELCPHSVLKNTELVRETDGSTILDKNDTVLPYLYQLKPLDKISWQSIAKLGVLTLSEYSDDFFKDGVLDCEVPISQLSLSYTCLLEWLVEENNVHTSVEQSVVSLKIFSINDKTSTYHNLQEKISKMKCILPNVTSLELNFLECNPKGIECIYNCSEGFLEISASLGRNTPYQNYEIRENCRALAFKDPKDYVFSADWIKYSYKISNLIKASYHILSVRRFEYIEIKGFKRLYPATTYTNSPSIISEKDFTDLKEHDPLYHGNVKKFNSYFKILRLFKEERHKSPYYEYYMDPREDVQNLLKITKETCIFHPSPSFLYCTLGQRQRLIIDADGSRKTTLRNLSYLVAFQAKNSSYSSEFEVVIRTRGVKDNIADKNPKYELFVKVLKTLSAASVWRVQFDTSVWQSEGTGGKYGGYGVMEVEEGIKKGKKKAKQKGGVLLLLNSVMHLIKIKELTNLLTNPSLNEIEVTNKDSIILRQVIGRKDRKDDLKDFYAQVSALASRKEGCLKKFHDYVVVS</sequence>
<gene>
    <name evidence="1" type="ORF">ECRASSUSDP1_LOCUS503</name>
</gene>
<dbReference type="Proteomes" id="UP001295684">
    <property type="component" value="Unassembled WGS sequence"/>
</dbReference>
<evidence type="ECO:0000313" key="1">
    <source>
        <dbReference type="EMBL" id="CAI2359218.1"/>
    </source>
</evidence>
<dbReference type="AlphaFoldDB" id="A0AAD1X133"/>
<protein>
    <submittedName>
        <fullName evidence="1">Uncharacterized protein</fullName>
    </submittedName>
</protein>
<comment type="caution">
    <text evidence="1">The sequence shown here is derived from an EMBL/GenBank/DDBJ whole genome shotgun (WGS) entry which is preliminary data.</text>
</comment>